<name>A0AAV4IYS0_9GAST</name>
<evidence type="ECO:0000313" key="1">
    <source>
        <dbReference type="EMBL" id="GFS14332.1"/>
    </source>
</evidence>
<organism evidence="1 2">
    <name type="scientific">Elysia marginata</name>
    <dbReference type="NCBI Taxonomy" id="1093978"/>
    <lineage>
        <taxon>Eukaryota</taxon>
        <taxon>Metazoa</taxon>
        <taxon>Spiralia</taxon>
        <taxon>Lophotrochozoa</taxon>
        <taxon>Mollusca</taxon>
        <taxon>Gastropoda</taxon>
        <taxon>Heterobranchia</taxon>
        <taxon>Euthyneura</taxon>
        <taxon>Panpulmonata</taxon>
        <taxon>Sacoglossa</taxon>
        <taxon>Placobranchoidea</taxon>
        <taxon>Plakobranchidae</taxon>
        <taxon>Elysia</taxon>
    </lineage>
</organism>
<evidence type="ECO:0000313" key="2">
    <source>
        <dbReference type="Proteomes" id="UP000762676"/>
    </source>
</evidence>
<proteinExistence type="predicted"/>
<accession>A0AAV4IYS0</accession>
<comment type="caution">
    <text evidence="1">The sequence shown here is derived from an EMBL/GenBank/DDBJ whole genome shotgun (WGS) entry which is preliminary data.</text>
</comment>
<protein>
    <submittedName>
        <fullName evidence="1">Uncharacterized protein</fullName>
    </submittedName>
</protein>
<sequence length="106" mass="11891">MSGFSQTLLVFVEDGAELSLLAAGHGGVESVSKNVRICAACFKEQDWGNFTPNLGSENLCHVWVIKFLYIAFDYRVALFLLFHEVRQKEIVTSSRSLLMSAPGWQY</sequence>
<keyword evidence="2" id="KW-1185">Reference proteome</keyword>
<dbReference type="Proteomes" id="UP000762676">
    <property type="component" value="Unassembled WGS sequence"/>
</dbReference>
<dbReference type="EMBL" id="BMAT01002799">
    <property type="protein sequence ID" value="GFS14332.1"/>
    <property type="molecule type" value="Genomic_DNA"/>
</dbReference>
<gene>
    <name evidence="1" type="ORF">ElyMa_001420700</name>
</gene>
<reference evidence="1 2" key="1">
    <citation type="journal article" date="2021" name="Elife">
        <title>Chloroplast acquisition without the gene transfer in kleptoplastic sea slugs, Plakobranchus ocellatus.</title>
        <authorList>
            <person name="Maeda T."/>
            <person name="Takahashi S."/>
            <person name="Yoshida T."/>
            <person name="Shimamura S."/>
            <person name="Takaki Y."/>
            <person name="Nagai Y."/>
            <person name="Toyoda A."/>
            <person name="Suzuki Y."/>
            <person name="Arimoto A."/>
            <person name="Ishii H."/>
            <person name="Satoh N."/>
            <person name="Nishiyama T."/>
            <person name="Hasebe M."/>
            <person name="Maruyama T."/>
            <person name="Minagawa J."/>
            <person name="Obokata J."/>
            <person name="Shigenobu S."/>
        </authorList>
    </citation>
    <scope>NUCLEOTIDE SEQUENCE [LARGE SCALE GENOMIC DNA]</scope>
</reference>
<dbReference type="AlphaFoldDB" id="A0AAV4IYS0"/>